<dbReference type="RefSeq" id="WP_126385265.1">
    <property type="nucleotide sequence ID" value="NZ_RXYK01000028.1"/>
</dbReference>
<evidence type="ECO:0000313" key="3">
    <source>
        <dbReference type="EMBL" id="MWV55308.1"/>
    </source>
</evidence>
<dbReference type="Gene3D" id="2.60.40.1620">
    <property type="entry name" value="Lipoprotein YajI-like"/>
    <property type="match status" value="1"/>
</dbReference>
<accession>A0A3S0L4M0</accession>
<dbReference type="InterPro" id="IPR021658">
    <property type="entry name" value="DUF3251"/>
</dbReference>
<dbReference type="EMBL" id="RXYK01000028">
    <property type="protein sequence ID" value="RTY34972.1"/>
    <property type="molecule type" value="Genomic_DNA"/>
</dbReference>
<evidence type="ECO:0000313" key="5">
    <source>
        <dbReference type="Proteomes" id="UP000279908"/>
    </source>
</evidence>
<reference evidence="4 5" key="1">
    <citation type="submission" date="2018-12" db="EMBL/GenBank/DDBJ databases">
        <authorList>
            <person name="Lunina O.N."/>
            <person name="Grouzdev D.S."/>
            <person name="Gorlenko V.M."/>
            <person name="Savvichev A.S."/>
        </authorList>
    </citation>
    <scope>NUCLEOTIDE SEQUENCE [LARGE SCALE GENOMIC DNA]</scope>
    <source>
        <strain evidence="4 5">BrKhr-17</strain>
    </source>
</reference>
<organism evidence="4 5">
    <name type="scientific">Chlorobium phaeovibrioides</name>
    <dbReference type="NCBI Taxonomy" id="1094"/>
    <lineage>
        <taxon>Bacteria</taxon>
        <taxon>Pseudomonadati</taxon>
        <taxon>Chlorobiota</taxon>
        <taxon>Chlorobiia</taxon>
        <taxon>Chlorobiales</taxon>
        <taxon>Chlorobiaceae</taxon>
        <taxon>Chlorobium/Pelodictyon group</taxon>
        <taxon>Chlorobium</taxon>
    </lineage>
</organism>
<evidence type="ECO:0000313" key="4">
    <source>
        <dbReference type="EMBL" id="RTY34972.1"/>
    </source>
</evidence>
<protein>
    <submittedName>
        <fullName evidence="4">DUF3251 domain-containing protein</fullName>
    </submittedName>
</protein>
<keyword evidence="6" id="KW-1185">Reference proteome</keyword>
<evidence type="ECO:0000256" key="1">
    <source>
        <dbReference type="SAM" id="Coils"/>
    </source>
</evidence>
<dbReference type="InterPro" id="IPR037125">
    <property type="entry name" value="YajI-like_sf"/>
</dbReference>
<dbReference type="Pfam" id="PF11622">
    <property type="entry name" value="DUF3251"/>
    <property type="match status" value="1"/>
</dbReference>
<evidence type="ECO:0000313" key="6">
    <source>
        <dbReference type="Proteomes" id="UP000489351"/>
    </source>
</evidence>
<dbReference type="Proteomes" id="UP000489351">
    <property type="component" value="Unassembled WGS sequence"/>
</dbReference>
<dbReference type="Proteomes" id="UP000279908">
    <property type="component" value="Unassembled WGS sequence"/>
</dbReference>
<comment type="caution">
    <text evidence="4">The sequence shown here is derived from an EMBL/GenBank/DDBJ whole genome shotgun (WGS) entry which is preliminary data.</text>
</comment>
<feature type="coiled-coil region" evidence="1">
    <location>
        <begin position="25"/>
        <end position="52"/>
    </location>
</feature>
<reference evidence="3 6" key="2">
    <citation type="submission" date="2019-11" db="EMBL/GenBank/DDBJ databases">
        <title>Green- and brown-colored morphotypes of Chlorobia in the stratified aquatic ecosystems of Kandalaksha Gulf (White Sea): A model for study of the accessory genome evolution.</title>
        <authorList>
            <person name="Grouzdev D.S."/>
        </authorList>
    </citation>
    <scope>NUCLEOTIDE SEQUENCE [LARGE SCALE GENOMIC DNA]</scope>
    <source>
        <strain evidence="3 6">ZM</strain>
    </source>
</reference>
<keyword evidence="1" id="KW-0175">Coiled coil</keyword>
<sequence length="180" mass="19551">MYRLLYIAAVFGALLLAGCDQSSKVKTLETKVASLEKELADLKQTIELNQFNQMLSGFDKVAYLTPGSDGYSLVKSDLGVLTVSIANIAPYANGSKVTLQFGNLSAATIDGLKAKLEWGAVDKNGMPNNENAKSRDVSFNESLISGSWTNSNVVLEGVPPQELGFVRLRDINHRGIKLRR</sequence>
<evidence type="ECO:0000259" key="2">
    <source>
        <dbReference type="Pfam" id="PF11622"/>
    </source>
</evidence>
<proteinExistence type="predicted"/>
<gene>
    <name evidence="4" type="ORF">EKD02_09555</name>
    <name evidence="3" type="ORF">GJ685_09665</name>
</gene>
<name>A0A3S0L4M0_CHLPH</name>
<dbReference type="EMBL" id="WUBZ01000107">
    <property type="protein sequence ID" value="MWV55308.1"/>
    <property type="molecule type" value="Genomic_DNA"/>
</dbReference>
<dbReference type="PROSITE" id="PS51257">
    <property type="entry name" value="PROKAR_LIPOPROTEIN"/>
    <property type="match status" value="1"/>
</dbReference>
<dbReference type="AlphaFoldDB" id="A0A3S0L4M0"/>
<feature type="domain" description="DUF3251" evidence="2">
    <location>
        <begin position="19"/>
        <end position="172"/>
    </location>
</feature>